<evidence type="ECO:0000313" key="2">
    <source>
        <dbReference type="Proteomes" id="UP000566819"/>
    </source>
</evidence>
<name>A0A8H4VX01_9HELO</name>
<comment type="caution">
    <text evidence="1">The sequence shown here is derived from an EMBL/GenBank/DDBJ whole genome shotgun (WGS) entry which is preliminary data.</text>
</comment>
<evidence type="ECO:0000313" key="1">
    <source>
        <dbReference type="EMBL" id="KAF4625706.1"/>
    </source>
</evidence>
<gene>
    <name evidence="1" type="ORF">G7Y89_g12458</name>
</gene>
<dbReference type="Proteomes" id="UP000566819">
    <property type="component" value="Unassembled WGS sequence"/>
</dbReference>
<sequence length="113" mass="12447">MMDVEEPFLTPGGSVLDKLNQIHPLAKSTIAEDITFIKNTVNSITQPSTRALTWAEKVKSGGPQTKAPIATPITLSVSSKEREIIVKLDNTESAIILRQKTPEELRHKINDTL</sequence>
<proteinExistence type="predicted"/>
<dbReference type="AlphaFoldDB" id="A0A8H4VX01"/>
<accession>A0A8H4VX01</accession>
<organism evidence="1 2">
    <name type="scientific">Cudoniella acicularis</name>
    <dbReference type="NCBI Taxonomy" id="354080"/>
    <lineage>
        <taxon>Eukaryota</taxon>
        <taxon>Fungi</taxon>
        <taxon>Dikarya</taxon>
        <taxon>Ascomycota</taxon>
        <taxon>Pezizomycotina</taxon>
        <taxon>Leotiomycetes</taxon>
        <taxon>Helotiales</taxon>
        <taxon>Tricladiaceae</taxon>
        <taxon>Cudoniella</taxon>
    </lineage>
</organism>
<keyword evidence="2" id="KW-1185">Reference proteome</keyword>
<dbReference type="EMBL" id="JAAMPI010001314">
    <property type="protein sequence ID" value="KAF4625706.1"/>
    <property type="molecule type" value="Genomic_DNA"/>
</dbReference>
<reference evidence="1 2" key="1">
    <citation type="submission" date="2020-03" db="EMBL/GenBank/DDBJ databases">
        <title>Draft Genome Sequence of Cudoniella acicularis.</title>
        <authorList>
            <person name="Buettner E."/>
            <person name="Kellner H."/>
        </authorList>
    </citation>
    <scope>NUCLEOTIDE SEQUENCE [LARGE SCALE GENOMIC DNA]</scope>
    <source>
        <strain evidence="1 2">DSM 108380</strain>
    </source>
</reference>
<protein>
    <submittedName>
        <fullName evidence="1">Uncharacterized protein</fullName>
    </submittedName>
</protein>
<dbReference type="OrthoDB" id="5411177at2759"/>